<dbReference type="SMART" id="SM00397">
    <property type="entry name" value="t_SNARE"/>
    <property type="match status" value="1"/>
</dbReference>
<dbReference type="GO" id="GO:0016082">
    <property type="term" value="P:synaptic vesicle priming"/>
    <property type="evidence" value="ECO:0007669"/>
    <property type="project" value="TreeGrafter"/>
</dbReference>
<reference evidence="10" key="2">
    <citation type="submission" date="2025-08" db="UniProtKB">
        <authorList>
            <consortium name="Ensembl"/>
        </authorList>
    </citation>
    <scope>IDENTIFICATION</scope>
</reference>
<dbReference type="Gene3D" id="1.20.5.110">
    <property type="match status" value="2"/>
</dbReference>
<name>A0AAY4EHM1_9TELE</name>
<evidence type="ECO:0000256" key="2">
    <source>
        <dbReference type="ARBA" id="ARBA00022599"/>
    </source>
</evidence>
<keyword evidence="5 8" id="KW-0175">Coiled coil</keyword>
<keyword evidence="3" id="KW-0677">Repeat</keyword>
<dbReference type="GeneTree" id="ENSGT00950000182843"/>
<evidence type="ECO:0000256" key="4">
    <source>
        <dbReference type="ARBA" id="ARBA00023018"/>
    </source>
</evidence>
<organism evidence="10 11">
    <name type="scientific">Denticeps clupeoides</name>
    <name type="common">denticle herring</name>
    <dbReference type="NCBI Taxonomy" id="299321"/>
    <lineage>
        <taxon>Eukaryota</taxon>
        <taxon>Metazoa</taxon>
        <taxon>Chordata</taxon>
        <taxon>Craniata</taxon>
        <taxon>Vertebrata</taxon>
        <taxon>Euteleostomi</taxon>
        <taxon>Actinopterygii</taxon>
        <taxon>Neopterygii</taxon>
        <taxon>Teleostei</taxon>
        <taxon>Clupei</taxon>
        <taxon>Clupeiformes</taxon>
        <taxon>Denticipitoidei</taxon>
        <taxon>Denticipitidae</taxon>
        <taxon>Denticeps</taxon>
    </lineage>
</organism>
<dbReference type="Ensembl" id="ENSDCDT00010067250.1">
    <property type="protein sequence ID" value="ENSDCDP00010056601.1"/>
    <property type="gene ID" value="ENSDCDG00010032235.1"/>
</dbReference>
<accession>A0AAY4EHM1</accession>
<dbReference type="AlphaFoldDB" id="A0AAY4EHM1"/>
<dbReference type="SUPFAM" id="SSF58038">
    <property type="entry name" value="SNARE fusion complex"/>
    <property type="match status" value="2"/>
</dbReference>
<dbReference type="GO" id="GO:0005484">
    <property type="term" value="F:SNAP receptor activity"/>
    <property type="evidence" value="ECO:0007669"/>
    <property type="project" value="TreeGrafter"/>
</dbReference>
<evidence type="ECO:0000256" key="8">
    <source>
        <dbReference type="SAM" id="Coils"/>
    </source>
</evidence>
<dbReference type="GO" id="GO:0043005">
    <property type="term" value="C:neuron projection"/>
    <property type="evidence" value="ECO:0007669"/>
    <property type="project" value="UniProtKB-KW"/>
</dbReference>
<evidence type="ECO:0000256" key="5">
    <source>
        <dbReference type="ARBA" id="ARBA00023054"/>
    </source>
</evidence>
<evidence type="ECO:0000256" key="1">
    <source>
        <dbReference type="ARBA" id="ARBA00009480"/>
    </source>
</evidence>
<reference evidence="10 11" key="1">
    <citation type="submission" date="2020-06" db="EMBL/GenBank/DDBJ databases">
        <authorList>
            <consortium name="Wellcome Sanger Institute Data Sharing"/>
        </authorList>
    </citation>
    <scope>NUCLEOTIDE SEQUENCE [LARGE SCALE GENOMIC DNA]</scope>
</reference>
<evidence type="ECO:0000256" key="3">
    <source>
        <dbReference type="ARBA" id="ARBA00022737"/>
    </source>
</evidence>
<feature type="domain" description="T-SNARE coiled-coil homology" evidence="9">
    <location>
        <begin position="128"/>
        <end position="190"/>
    </location>
</feature>
<dbReference type="PANTHER" id="PTHR19305">
    <property type="entry name" value="SYNAPTOSOMAL ASSOCIATED PROTEIN"/>
    <property type="match status" value="1"/>
</dbReference>
<dbReference type="FunFam" id="1.20.5.110:FF:000018">
    <property type="entry name" value="Synaptosomal-associated protein"/>
    <property type="match status" value="1"/>
</dbReference>
<protein>
    <recommendedName>
        <fullName evidence="7">Synaptosomal-associated protein</fullName>
    </recommendedName>
</protein>
<dbReference type="Proteomes" id="UP000694580">
    <property type="component" value="Chromosome 19"/>
</dbReference>
<dbReference type="GO" id="GO:0031629">
    <property type="term" value="P:synaptic vesicle fusion to presynaptic active zone membrane"/>
    <property type="evidence" value="ECO:0007669"/>
    <property type="project" value="TreeGrafter"/>
</dbReference>
<evidence type="ECO:0000256" key="6">
    <source>
        <dbReference type="ARBA" id="ARBA00034102"/>
    </source>
</evidence>
<comment type="similarity">
    <text evidence="1 7">Belongs to the SNAP-25 family.</text>
</comment>
<dbReference type="InterPro" id="IPR000928">
    <property type="entry name" value="SNAP-25_dom"/>
</dbReference>
<evidence type="ECO:0000313" key="11">
    <source>
        <dbReference type="Proteomes" id="UP000694580"/>
    </source>
</evidence>
<keyword evidence="11" id="KW-1185">Reference proteome</keyword>
<dbReference type="Pfam" id="PF00835">
    <property type="entry name" value="SNAP-25"/>
    <property type="match status" value="1"/>
</dbReference>
<dbReference type="InterPro" id="IPR000727">
    <property type="entry name" value="T_SNARE_dom"/>
</dbReference>
<comment type="subcellular location">
    <subcellularLocation>
        <location evidence="6">Synapse</location>
        <location evidence="6">Synaptosome</location>
    </subcellularLocation>
</comment>
<dbReference type="PANTHER" id="PTHR19305:SF22">
    <property type="entry name" value="SYNAPTOSOMAL-ASSOCIATED PROTEIN"/>
    <property type="match status" value="1"/>
</dbReference>
<evidence type="ECO:0000256" key="7">
    <source>
        <dbReference type="RuleBase" id="RU003496"/>
    </source>
</evidence>
<proteinExistence type="inferred from homology"/>
<dbReference type="GO" id="GO:0031201">
    <property type="term" value="C:SNARE complex"/>
    <property type="evidence" value="ECO:0007669"/>
    <property type="project" value="TreeGrafter"/>
</dbReference>
<feature type="coiled-coil region" evidence="8">
    <location>
        <begin position="43"/>
        <end position="70"/>
    </location>
</feature>
<keyword evidence="4" id="KW-0770">Synapse</keyword>
<reference evidence="10" key="3">
    <citation type="submission" date="2025-09" db="UniProtKB">
        <authorList>
            <consortium name="Ensembl"/>
        </authorList>
    </citation>
    <scope>IDENTIFICATION</scope>
</reference>
<evidence type="ECO:0000259" key="9">
    <source>
        <dbReference type="PROSITE" id="PS50192"/>
    </source>
</evidence>
<keyword evidence="2" id="KW-0771">Synaptosome</keyword>
<evidence type="ECO:0000313" key="10">
    <source>
        <dbReference type="Ensembl" id="ENSDCDP00010056601.1"/>
    </source>
</evidence>
<dbReference type="GO" id="GO:0098793">
    <property type="term" value="C:presynapse"/>
    <property type="evidence" value="ECO:0007669"/>
    <property type="project" value="GOC"/>
</dbReference>
<dbReference type="PROSITE" id="PS50192">
    <property type="entry name" value="T_SNARE"/>
    <property type="match status" value="1"/>
</dbReference>
<dbReference type="GO" id="GO:0005886">
    <property type="term" value="C:plasma membrane"/>
    <property type="evidence" value="ECO:0007669"/>
    <property type="project" value="TreeGrafter"/>
</dbReference>
<sequence>MNALLAATAWCFGEERLFFFCPSVPSNRNSLLLIPSHHCPEQLERIEEGLDQINQDMREAEKNLTDLGKCCGLCACEKLKNFEASSVYKKVWGNKRDGVVSNQPSSRVVDENERMFMSGGYITRVTKDAREDEMEENLAHVESIVGNLRSMAKDIGNEIDMQNGQIESIREKAIVNQSRISDANQRAHKLIKK</sequence>
<dbReference type="GO" id="GO:0019905">
    <property type="term" value="F:syntaxin binding"/>
    <property type="evidence" value="ECO:0007669"/>
    <property type="project" value="TreeGrafter"/>
</dbReference>